<evidence type="ECO:0000256" key="7">
    <source>
        <dbReference type="ARBA" id="ARBA00046740"/>
    </source>
</evidence>
<dbReference type="EMBL" id="KT007026">
    <property type="protein sequence ID" value="AKQ04022.1"/>
    <property type="molecule type" value="Genomic_DNA"/>
</dbReference>
<evidence type="ECO:0000256" key="6">
    <source>
        <dbReference type="ARBA" id="ARBA00035258"/>
    </source>
</evidence>
<comment type="subunit">
    <text evidence="7 8">Part of the 30S ribosomal subunit. Contacts proteins S5 and S12.</text>
</comment>
<dbReference type="GO" id="GO:0005840">
    <property type="term" value="C:ribosome"/>
    <property type="evidence" value="ECO:0007669"/>
    <property type="project" value="UniProtKB-KW"/>
</dbReference>
<dbReference type="InterPro" id="IPR047863">
    <property type="entry name" value="Ribosomal_uS8_CS"/>
</dbReference>
<dbReference type="NCBIfam" id="NF001109">
    <property type="entry name" value="PRK00136.1"/>
    <property type="match status" value="1"/>
</dbReference>
<dbReference type="InterPro" id="IPR000630">
    <property type="entry name" value="Ribosomal_uS8"/>
</dbReference>
<dbReference type="FunFam" id="3.30.1370.30:FF:000002">
    <property type="entry name" value="30S ribosomal protein S8"/>
    <property type="match status" value="1"/>
</dbReference>
<protein>
    <recommendedName>
        <fullName evidence="6 8">Small ribosomal subunit protein uS8</fullName>
    </recommendedName>
</protein>
<dbReference type="InterPro" id="IPR035987">
    <property type="entry name" value="Ribosomal_uS8_sf"/>
</dbReference>
<evidence type="ECO:0000256" key="9">
    <source>
        <dbReference type="RuleBase" id="RU003660"/>
    </source>
</evidence>
<reference evidence="10" key="1">
    <citation type="journal article" date="2015" name="ISME J.">
        <title>Aquifer environment selects for microbial species cohorts in sediment and groundwater.</title>
        <authorList>
            <person name="Hug L.A."/>
            <person name="Thomas B.C."/>
            <person name="Brown C.T."/>
            <person name="Frischkorn K.R."/>
            <person name="Williams K.H."/>
            <person name="Tringe S.G."/>
            <person name="Banfield J.F."/>
        </authorList>
    </citation>
    <scope>NUCLEOTIDE SEQUENCE</scope>
</reference>
<evidence type="ECO:0000256" key="4">
    <source>
        <dbReference type="ARBA" id="ARBA00022980"/>
    </source>
</evidence>
<keyword evidence="4 8" id="KW-0689">Ribosomal protein</keyword>
<dbReference type="PROSITE" id="PS00053">
    <property type="entry name" value="RIBOSOMAL_S8"/>
    <property type="match status" value="1"/>
</dbReference>
<keyword evidence="2 8" id="KW-0699">rRNA-binding</keyword>
<dbReference type="AlphaFoldDB" id="A0A0H4TBZ1"/>
<name>A0A0H4TBZ1_9GAMM</name>
<dbReference type="Gene3D" id="3.30.1370.30">
    <property type="match status" value="1"/>
</dbReference>
<evidence type="ECO:0000313" key="10">
    <source>
        <dbReference type="EMBL" id="AKQ04022.1"/>
    </source>
</evidence>
<dbReference type="FunFam" id="3.30.1490.10:FF:000001">
    <property type="entry name" value="30S ribosomal protein S8"/>
    <property type="match status" value="1"/>
</dbReference>
<sequence length="131" mass="14506">MSMQDPIADMFCQISNGQARARIKIDMPSSKLKVAIAEILRQEGYISGYEVNDNDNKKTLIVELKYFDGKPVIEKLQRVSKPSLRRFKSKDDLPRVLGGFGMAIISTSRGLMTDKNARAQGIGGEVLCIVA</sequence>
<keyword evidence="5 8" id="KW-0687">Ribonucleoprotein</keyword>
<gene>
    <name evidence="8 10" type="primary">rpsH</name>
</gene>
<evidence type="ECO:0000256" key="1">
    <source>
        <dbReference type="ARBA" id="ARBA00006471"/>
    </source>
</evidence>
<evidence type="ECO:0000256" key="2">
    <source>
        <dbReference type="ARBA" id="ARBA00022730"/>
    </source>
</evidence>
<dbReference type="SUPFAM" id="SSF56047">
    <property type="entry name" value="Ribosomal protein S8"/>
    <property type="match status" value="1"/>
</dbReference>
<dbReference type="Gene3D" id="3.30.1490.10">
    <property type="match status" value="1"/>
</dbReference>
<dbReference type="GO" id="GO:0003735">
    <property type="term" value="F:structural constituent of ribosome"/>
    <property type="evidence" value="ECO:0007669"/>
    <property type="project" value="InterPro"/>
</dbReference>
<dbReference type="GO" id="GO:0005737">
    <property type="term" value="C:cytoplasm"/>
    <property type="evidence" value="ECO:0007669"/>
    <property type="project" value="UniProtKB-ARBA"/>
</dbReference>
<evidence type="ECO:0000256" key="3">
    <source>
        <dbReference type="ARBA" id="ARBA00022884"/>
    </source>
</evidence>
<proteinExistence type="inferred from homology"/>
<evidence type="ECO:0000256" key="5">
    <source>
        <dbReference type="ARBA" id="ARBA00023274"/>
    </source>
</evidence>
<comment type="function">
    <text evidence="8">One of the primary rRNA binding proteins, it binds directly to 16S rRNA central domain where it helps coordinate assembly of the platform of the 30S subunit.</text>
</comment>
<dbReference type="HAMAP" id="MF_01302_B">
    <property type="entry name" value="Ribosomal_uS8_B"/>
    <property type="match status" value="1"/>
</dbReference>
<dbReference type="PANTHER" id="PTHR11758">
    <property type="entry name" value="40S RIBOSOMAL PROTEIN S15A"/>
    <property type="match status" value="1"/>
</dbReference>
<dbReference type="Pfam" id="PF00410">
    <property type="entry name" value="Ribosomal_S8"/>
    <property type="match status" value="1"/>
</dbReference>
<dbReference type="GO" id="GO:0006412">
    <property type="term" value="P:translation"/>
    <property type="evidence" value="ECO:0007669"/>
    <property type="project" value="UniProtKB-UniRule"/>
</dbReference>
<organism evidence="10">
    <name type="scientific">uncultured gamma proteobacterium Rifle_16ft_4_minimus_39789</name>
    <dbReference type="NCBI Taxonomy" id="1665200"/>
    <lineage>
        <taxon>Bacteria</taxon>
        <taxon>Pseudomonadati</taxon>
        <taxon>Pseudomonadota</taxon>
        <taxon>Gammaproteobacteria</taxon>
        <taxon>environmental samples</taxon>
    </lineage>
</organism>
<accession>A0A0H4TBZ1</accession>
<dbReference type="GO" id="GO:0019843">
    <property type="term" value="F:rRNA binding"/>
    <property type="evidence" value="ECO:0007669"/>
    <property type="project" value="UniProtKB-UniRule"/>
</dbReference>
<evidence type="ECO:0000256" key="8">
    <source>
        <dbReference type="HAMAP-Rule" id="MF_01302"/>
    </source>
</evidence>
<keyword evidence="3 8" id="KW-0694">RNA-binding</keyword>
<comment type="similarity">
    <text evidence="1 8 9">Belongs to the universal ribosomal protein uS8 family.</text>
</comment>
<dbReference type="GO" id="GO:1990904">
    <property type="term" value="C:ribonucleoprotein complex"/>
    <property type="evidence" value="ECO:0007669"/>
    <property type="project" value="UniProtKB-KW"/>
</dbReference>